<dbReference type="PANTHER" id="PTHR31689">
    <property type="entry name" value="DIAMINOPIMELATE EPIMERASE, CHLOROPLASTIC"/>
    <property type="match status" value="1"/>
</dbReference>
<keyword evidence="5 8" id="KW-0457">Lysine biosynthesis</keyword>
<dbReference type="UniPathway" id="UPA00034">
    <property type="reaction ID" value="UER00025"/>
</dbReference>
<comment type="catalytic activity">
    <reaction evidence="7 8">
        <text>(2S,6S)-2,6-diaminopimelate = meso-2,6-diaminopimelate</text>
        <dbReference type="Rhea" id="RHEA:15393"/>
        <dbReference type="ChEBI" id="CHEBI:57609"/>
        <dbReference type="ChEBI" id="CHEBI:57791"/>
        <dbReference type="EC" id="5.1.1.7"/>
    </reaction>
</comment>
<feature type="binding site" evidence="8">
    <location>
        <position position="98"/>
    </location>
    <ligand>
        <name>substrate</name>
    </ligand>
</feature>
<comment type="caution">
    <text evidence="10">The sequence shown here is derived from an EMBL/GenBank/DDBJ whole genome shotgun (WGS) entry which is preliminary data.</text>
</comment>
<dbReference type="InterPro" id="IPR001653">
    <property type="entry name" value="DAP_epimerase_DapF"/>
</dbReference>
<dbReference type="InterPro" id="IPR018510">
    <property type="entry name" value="DAP_epimerase_AS"/>
</dbReference>
<comment type="similarity">
    <text evidence="2 8">Belongs to the diaminopimelate epimerase family.</text>
</comment>
<feature type="binding site" evidence="8">
    <location>
        <begin position="252"/>
        <end position="253"/>
    </location>
    <ligand>
        <name>substrate</name>
    </ligand>
</feature>
<dbReference type="EMBL" id="WEGK01000003">
    <property type="protein sequence ID" value="MQY18933.1"/>
    <property type="molecule type" value="Genomic_DNA"/>
</dbReference>
<gene>
    <name evidence="8 10" type="primary">dapF</name>
    <name evidence="10" type="ORF">NRB20_20170</name>
</gene>
<evidence type="ECO:0000256" key="5">
    <source>
        <dbReference type="ARBA" id="ARBA00023154"/>
    </source>
</evidence>
<evidence type="ECO:0000313" key="11">
    <source>
        <dbReference type="Proteomes" id="UP000438448"/>
    </source>
</evidence>
<feature type="binding site" evidence="8">
    <location>
        <begin position="242"/>
        <end position="243"/>
    </location>
    <ligand>
        <name>substrate</name>
    </ligand>
</feature>
<keyword evidence="8" id="KW-0963">Cytoplasm</keyword>
<keyword evidence="6 8" id="KW-0413">Isomerase</keyword>
<reference evidence="10 11" key="1">
    <citation type="submission" date="2019-10" db="EMBL/GenBank/DDBJ databases">
        <title>Nocardia macrotermitis sp. nov. and Nocardia aurantia sp. nov., isolated from the gut of fungus growing-termite Macrotermes natalensis.</title>
        <authorList>
            <person name="Benndorf R."/>
            <person name="Schwitalla J."/>
            <person name="Martin K."/>
            <person name="De Beer W."/>
            <person name="Kaster A.-K."/>
            <person name="Vollmers J."/>
            <person name="Poulsen M."/>
            <person name="Beemelmanns C."/>
        </authorList>
    </citation>
    <scope>NUCLEOTIDE SEQUENCE [LARGE SCALE GENOMIC DNA]</scope>
    <source>
        <strain evidence="10 11">RB20</strain>
    </source>
</reference>
<accession>A0A7K0CZM9</accession>
<dbReference type="EC" id="5.1.1.7" evidence="3 8"/>
<proteinExistence type="inferred from homology"/>
<comment type="subcellular location">
    <subcellularLocation>
        <location evidence="8">Cytoplasm</location>
    </subcellularLocation>
</comment>
<evidence type="ECO:0000256" key="8">
    <source>
        <dbReference type="HAMAP-Rule" id="MF_00197"/>
    </source>
</evidence>
<name>A0A7K0CZM9_9NOCA</name>
<feature type="active site" description="Proton acceptor" evidence="8">
    <location>
        <position position="251"/>
    </location>
</feature>
<dbReference type="Pfam" id="PF01678">
    <property type="entry name" value="DAP_epimerase"/>
    <property type="match status" value="2"/>
</dbReference>
<evidence type="ECO:0000256" key="2">
    <source>
        <dbReference type="ARBA" id="ARBA00010219"/>
    </source>
</evidence>
<comment type="subunit">
    <text evidence="8">Homodimer.</text>
</comment>
<feature type="active site" evidence="9">
    <location>
        <position position="107"/>
    </location>
</feature>
<evidence type="ECO:0000256" key="1">
    <source>
        <dbReference type="ARBA" id="ARBA00005196"/>
    </source>
</evidence>
<feature type="binding site" evidence="8">
    <location>
        <position position="31"/>
    </location>
    <ligand>
        <name>substrate</name>
    </ligand>
</feature>
<feature type="active site" description="Proton donor" evidence="8">
    <location>
        <position position="107"/>
    </location>
</feature>
<feature type="binding site" evidence="8">
    <location>
        <begin position="108"/>
        <end position="109"/>
    </location>
    <ligand>
        <name>substrate</name>
    </ligand>
</feature>
<feature type="site" description="Could be important to modulate the pK values of the two catalytic cysteine residues" evidence="8">
    <location>
        <position position="242"/>
    </location>
</feature>
<dbReference type="GO" id="GO:0005829">
    <property type="term" value="C:cytosol"/>
    <property type="evidence" value="ECO:0007669"/>
    <property type="project" value="TreeGrafter"/>
</dbReference>
<dbReference type="AlphaFoldDB" id="A0A7K0CZM9"/>
<feature type="binding site" evidence="8">
    <location>
        <position position="219"/>
    </location>
    <ligand>
        <name>substrate</name>
    </ligand>
</feature>
<keyword evidence="4 8" id="KW-0028">Amino-acid biosynthesis</keyword>
<organism evidence="10 11">
    <name type="scientific">Nocardia macrotermitis</name>
    <dbReference type="NCBI Taxonomy" id="2585198"/>
    <lineage>
        <taxon>Bacteria</taxon>
        <taxon>Bacillati</taxon>
        <taxon>Actinomycetota</taxon>
        <taxon>Actinomycetes</taxon>
        <taxon>Mycobacteriales</taxon>
        <taxon>Nocardiaceae</taxon>
        <taxon>Nocardia</taxon>
    </lineage>
</organism>
<comment type="pathway">
    <text evidence="1 8">Amino-acid biosynthesis; L-lysine biosynthesis via DAP pathway; DL-2,6-diaminopimelate from LL-2,6-diaminopimelate: step 1/1.</text>
</comment>
<dbReference type="GO" id="GO:0009089">
    <property type="term" value="P:lysine biosynthetic process via diaminopimelate"/>
    <property type="evidence" value="ECO:0007669"/>
    <property type="project" value="UniProtKB-UniRule"/>
</dbReference>
<evidence type="ECO:0000256" key="4">
    <source>
        <dbReference type="ARBA" id="ARBA00022605"/>
    </source>
</evidence>
<evidence type="ECO:0000256" key="9">
    <source>
        <dbReference type="PROSITE-ProRule" id="PRU10125"/>
    </source>
</evidence>
<feature type="binding site" evidence="8">
    <location>
        <position position="183"/>
    </location>
    <ligand>
        <name>substrate</name>
    </ligand>
</feature>
<dbReference type="PROSITE" id="PS01326">
    <property type="entry name" value="DAP_EPIMERASE"/>
    <property type="match status" value="1"/>
</dbReference>
<dbReference type="SUPFAM" id="SSF54506">
    <property type="entry name" value="Diaminopimelate epimerase-like"/>
    <property type="match status" value="2"/>
</dbReference>
<evidence type="ECO:0000313" key="10">
    <source>
        <dbReference type="EMBL" id="MQY18933.1"/>
    </source>
</evidence>
<evidence type="ECO:0000256" key="6">
    <source>
        <dbReference type="ARBA" id="ARBA00023235"/>
    </source>
</evidence>
<dbReference type="GO" id="GO:0008837">
    <property type="term" value="F:diaminopimelate epimerase activity"/>
    <property type="evidence" value="ECO:0007669"/>
    <property type="project" value="UniProtKB-UniRule"/>
</dbReference>
<dbReference type="NCBIfam" id="TIGR00652">
    <property type="entry name" value="DapF"/>
    <property type="match status" value="1"/>
</dbReference>
<feature type="site" description="Could be important to modulate the pK values of the two catalytic cysteine residues" evidence="8">
    <location>
        <position position="185"/>
    </location>
</feature>
<comment type="caution">
    <text evidence="8">Lacks conserved residue(s) required for the propagation of feature annotation.</text>
</comment>
<evidence type="ECO:0000256" key="7">
    <source>
        <dbReference type="ARBA" id="ARBA00051712"/>
    </source>
</evidence>
<dbReference type="Gene3D" id="3.10.310.10">
    <property type="entry name" value="Diaminopimelate Epimerase, Chain A, domain 1"/>
    <property type="match status" value="2"/>
</dbReference>
<comment type="function">
    <text evidence="8">Catalyzes the stereoinversion of LL-2,6-diaminopimelate (L,L-DAP) to meso-diaminopimelate (meso-DAP), a precursor of L-lysine and an essential component of the bacterial peptidoglycan.</text>
</comment>
<sequence length="317" mass="33428">MPTPVTTYRALHRENERVSDIEFTKGHGTQNDFVILFDPEAELDLTASRVAALCDRQRGLGADGVLRVAWGEPLVEASVLDALPEGVGPDDWFMDYRNADGSIAEMCGNGVRVFAHHLAAIGAETSGSFVVGTRAGARPVVVHAADRVHGEVTVDMGRVRELGESFATLGGRALPGIGIDVGNPHLACVDPELTADSLAKLDLTAAPGYEPDMFPHGVNVEILTALGDSADAERAVDMRVYERGVGETRSCGTGTVAAAAAALVREGFVIERDSGEVIVRVPGGVVTVSIDHGDAKLRGPSELVASGRIAEQWWNGL</sequence>
<dbReference type="HAMAP" id="MF_00197">
    <property type="entry name" value="DAP_epimerase"/>
    <property type="match status" value="1"/>
</dbReference>
<keyword evidence="11" id="KW-1185">Reference proteome</keyword>
<protein>
    <recommendedName>
        <fullName evidence="3 8">Diaminopimelate epimerase</fullName>
        <shortName evidence="8">DAP epimerase</shortName>
        <ecNumber evidence="3 8">5.1.1.7</ecNumber>
    </recommendedName>
    <alternativeName>
        <fullName evidence="8">PLP-independent amino acid racemase</fullName>
    </alternativeName>
</protein>
<evidence type="ECO:0000256" key="3">
    <source>
        <dbReference type="ARBA" id="ARBA00013080"/>
    </source>
</evidence>
<dbReference type="PANTHER" id="PTHR31689:SF0">
    <property type="entry name" value="DIAMINOPIMELATE EPIMERASE"/>
    <property type="match status" value="1"/>
</dbReference>
<dbReference type="Proteomes" id="UP000438448">
    <property type="component" value="Unassembled WGS sequence"/>
</dbReference>